<feature type="compositionally biased region" description="Basic and acidic residues" evidence="1">
    <location>
        <begin position="338"/>
        <end position="347"/>
    </location>
</feature>
<feature type="region of interest" description="Disordered" evidence="1">
    <location>
        <begin position="519"/>
        <end position="538"/>
    </location>
</feature>
<reference evidence="2" key="1">
    <citation type="journal article" date="2023" name="bioRxiv">
        <title>Scaffold-level genome assemblies of two parasitoid biocontrol wasps reveal the parthenogenesis mechanism and an associated novel virus.</title>
        <authorList>
            <person name="Inwood S."/>
            <person name="Skelly J."/>
            <person name="Guhlin J."/>
            <person name="Harrop T."/>
            <person name="Goldson S."/>
            <person name="Dearden P."/>
        </authorList>
    </citation>
    <scope>NUCLEOTIDE SEQUENCE</scope>
    <source>
        <strain evidence="2">Irish</strain>
        <tissue evidence="2">Whole body</tissue>
    </source>
</reference>
<protein>
    <submittedName>
        <fullName evidence="2">Uncharacterized protein</fullName>
    </submittedName>
</protein>
<feature type="compositionally biased region" description="Polar residues" evidence="1">
    <location>
        <begin position="638"/>
        <end position="647"/>
    </location>
</feature>
<feature type="region of interest" description="Disordered" evidence="1">
    <location>
        <begin position="597"/>
        <end position="622"/>
    </location>
</feature>
<keyword evidence="3" id="KW-1185">Reference proteome</keyword>
<evidence type="ECO:0000313" key="3">
    <source>
        <dbReference type="Proteomes" id="UP001168990"/>
    </source>
</evidence>
<reference evidence="2" key="2">
    <citation type="submission" date="2023-03" db="EMBL/GenBank/DDBJ databases">
        <authorList>
            <person name="Inwood S.N."/>
            <person name="Skelly J.G."/>
            <person name="Guhlin J."/>
            <person name="Harrop T.W.R."/>
            <person name="Goldson S.G."/>
            <person name="Dearden P.K."/>
        </authorList>
    </citation>
    <scope>NUCLEOTIDE SEQUENCE</scope>
    <source>
        <strain evidence="2">Irish</strain>
        <tissue evidence="2">Whole body</tissue>
    </source>
</reference>
<dbReference type="Proteomes" id="UP001168990">
    <property type="component" value="Unassembled WGS sequence"/>
</dbReference>
<comment type="caution">
    <text evidence="2">The sequence shown here is derived from an EMBL/GenBank/DDBJ whole genome shotgun (WGS) entry which is preliminary data.</text>
</comment>
<sequence length="647" mass="73920">MQISTVSQYDVLRKNGKRVVARSVYLRYSSMQQRSHLYCKICGEQLARCISEIEYHNGPASCAGYKCPAGHACILRESLCIRPPCKLLRSCASKRDYNIWLDKCKTLGCLSSHECFLRRPGNVCESPPCKHTPDCTAKTEIELSNIPQKCHGWICPRNQSCEAIVDEPCKNYDCKIFRTCIEELDDRDDLDNTKNYSKNSEQPALHLRNELQQFNAHHDGRKNKVKSTAVLTSTEKSLLTDVNPTLSTLSLWMNYLRNETGIEAVKNWVQKAEDANDYAGFRHWLDLVKELLGAKAYSRWLEEIRDITATSKAFQQWLPSPNITKLLNSNQSSASPKHHNDTTDDPSRWISIGDKPIDGIYNTQSLMNHLYQQHHPVNLPRIFPYVLAPGAHPNSNLERHYGYVILPPINYPSESIENSPQPTIESAQRDVFRQSFDNTEDVNENRRASLINLLQKLKEERLLYLEVINKTQELMASTKPLLPPSHLDELVEKLQNNKTQVNDFDWNSMSSPRLLTEESKNISNQQNSSNVVEVNGKNDSVGDDYSAVDDSEFYLVDYNAPSALNINQTLPRILIKVENDLNSAMRLGDIGVKYDDQKSSTNSSYHPHSKNDDNNNQTVDDENYYTDDFHYNLRVPTKHNNTDTSKT</sequence>
<evidence type="ECO:0000256" key="1">
    <source>
        <dbReference type="SAM" id="MobiDB-lite"/>
    </source>
</evidence>
<proteinExistence type="predicted"/>
<feature type="region of interest" description="Disordered" evidence="1">
    <location>
        <begin position="328"/>
        <end position="350"/>
    </location>
</feature>
<dbReference type="AlphaFoldDB" id="A0AA39C7C2"/>
<feature type="compositionally biased region" description="Low complexity" evidence="1">
    <location>
        <begin position="521"/>
        <end position="535"/>
    </location>
</feature>
<accession>A0AA39C7C2</accession>
<name>A0AA39C7C2_9HYME</name>
<organism evidence="2 3">
    <name type="scientific">Microctonus aethiopoides</name>
    <dbReference type="NCBI Taxonomy" id="144406"/>
    <lineage>
        <taxon>Eukaryota</taxon>
        <taxon>Metazoa</taxon>
        <taxon>Ecdysozoa</taxon>
        <taxon>Arthropoda</taxon>
        <taxon>Hexapoda</taxon>
        <taxon>Insecta</taxon>
        <taxon>Pterygota</taxon>
        <taxon>Neoptera</taxon>
        <taxon>Endopterygota</taxon>
        <taxon>Hymenoptera</taxon>
        <taxon>Apocrita</taxon>
        <taxon>Ichneumonoidea</taxon>
        <taxon>Braconidae</taxon>
        <taxon>Euphorinae</taxon>
        <taxon>Microctonus</taxon>
    </lineage>
</organism>
<gene>
    <name evidence="2" type="ORF">PV328_010114</name>
</gene>
<feature type="region of interest" description="Disordered" evidence="1">
    <location>
        <begin position="628"/>
        <end position="647"/>
    </location>
</feature>
<dbReference type="EMBL" id="JAQQBS010001424">
    <property type="protein sequence ID" value="KAK0159203.1"/>
    <property type="molecule type" value="Genomic_DNA"/>
</dbReference>
<evidence type="ECO:0000313" key="2">
    <source>
        <dbReference type="EMBL" id="KAK0159203.1"/>
    </source>
</evidence>